<evidence type="ECO:0000313" key="2">
    <source>
        <dbReference type="Proteomes" id="UP000230742"/>
    </source>
</evidence>
<evidence type="ECO:0000313" key="1">
    <source>
        <dbReference type="EMBL" id="ATV30135.1"/>
    </source>
</evidence>
<dbReference type="Proteomes" id="UP000230742">
    <property type="component" value="Chromosome 1"/>
</dbReference>
<accession>A0A2D3LHP1</accession>
<dbReference type="EMBL" id="CP024727">
    <property type="protein sequence ID" value="ATV30135.1"/>
    <property type="molecule type" value="Genomic_DNA"/>
</dbReference>
<sequence length="129" mass="15146">MGTVITSLPTFTFDKHTASFFRSESPLSISTLPLFRTVFYKQKEGNIRVNIFRKHIYCITISLSMLCKTYCFAFQKRRFCTVKAALLQRKRAAFAMPKRSYHFLRELSLQNERISRICLKKQNGCCQQN</sequence>
<proteinExistence type="predicted"/>
<dbReference type="AlphaFoldDB" id="A0A2D3LHP1"/>
<reference evidence="1 2" key="1">
    <citation type="submission" date="2017-11" db="EMBL/GenBank/DDBJ databases">
        <title>Genome sequencing of Prevotella intermedia KCOM 1949.</title>
        <authorList>
            <person name="Kook J.-K."/>
            <person name="Park S.-N."/>
            <person name="Lim Y.K."/>
        </authorList>
    </citation>
    <scope>NUCLEOTIDE SEQUENCE [LARGE SCALE GENOMIC DNA]</scope>
    <source>
        <strain evidence="1 2">KCOM 1949</strain>
    </source>
</reference>
<organism evidence="1 2">
    <name type="scientific">Prevotella intermedia</name>
    <dbReference type="NCBI Taxonomy" id="28131"/>
    <lineage>
        <taxon>Bacteria</taxon>
        <taxon>Pseudomonadati</taxon>
        <taxon>Bacteroidota</taxon>
        <taxon>Bacteroidia</taxon>
        <taxon>Bacteroidales</taxon>
        <taxon>Prevotellaceae</taxon>
        <taxon>Prevotella</taxon>
    </lineage>
</organism>
<name>A0A2D3LHP1_PREIN</name>
<gene>
    <name evidence="1" type="ORF">CTM46_00885</name>
</gene>
<protein>
    <submittedName>
        <fullName evidence="1">Uncharacterized protein</fullName>
    </submittedName>
</protein>